<feature type="disulfide bond" evidence="6">
    <location>
        <begin position="255"/>
        <end position="259"/>
    </location>
</feature>
<dbReference type="Pfam" id="PF07966">
    <property type="entry name" value="A1_Propeptide"/>
    <property type="match status" value="1"/>
</dbReference>
<evidence type="ECO:0000256" key="4">
    <source>
        <dbReference type="ARBA" id="ARBA00022729"/>
    </source>
</evidence>
<evidence type="ECO:0000256" key="5">
    <source>
        <dbReference type="ARBA" id="ARBA00023157"/>
    </source>
</evidence>
<evidence type="ECO:0000256" key="8">
    <source>
        <dbReference type="SAM" id="MobiDB-lite"/>
    </source>
</evidence>
<evidence type="ECO:0000256" key="6">
    <source>
        <dbReference type="PIRSR" id="PIRSR601461-2"/>
    </source>
</evidence>
<dbReference type="PROSITE" id="PS00141">
    <property type="entry name" value="ASP_PROTEASE"/>
    <property type="match status" value="1"/>
</dbReference>
<dbReference type="Pfam" id="PF00026">
    <property type="entry name" value="Asp"/>
    <property type="match status" value="1"/>
</dbReference>
<proteinExistence type="inferred from homology"/>
<protein>
    <recommendedName>
        <fullName evidence="9">Peptidase A1 domain-containing protein</fullName>
    </recommendedName>
</protein>
<dbReference type="GlyGen" id="A0A8W4FEM8">
    <property type="glycosylation" value="1 site"/>
</dbReference>
<evidence type="ECO:0000256" key="2">
    <source>
        <dbReference type="ARBA" id="ARBA00007447"/>
    </source>
</evidence>
<keyword evidence="3" id="KW-0964">Secreted</keyword>
<evidence type="ECO:0000313" key="11">
    <source>
        <dbReference type="Proteomes" id="UP000008227"/>
    </source>
</evidence>
<dbReference type="InterPro" id="IPR001969">
    <property type="entry name" value="Aspartic_peptidase_AS"/>
</dbReference>
<dbReference type="FunFam" id="2.40.70.10:FF:000004">
    <property type="entry name" value="Pepsin A"/>
    <property type="match status" value="1"/>
</dbReference>
<reference evidence="10" key="1">
    <citation type="journal article" date="2020" name="Gigascience">
        <title>An improved pig reference genome sequence to enable pig genetics and genomics research.</title>
        <authorList>
            <person name="Warr A."/>
            <person name="Affara N."/>
            <person name="Aken B."/>
            <person name="Beiki H."/>
            <person name="Bickhart D.M."/>
            <person name="Billis K."/>
            <person name="Chow W."/>
            <person name="Eory L."/>
            <person name="Finlayson H.A."/>
            <person name="Flicek P."/>
            <person name="Giron C.G."/>
            <person name="Griffin D.K."/>
            <person name="Hall R."/>
            <person name="Hannum G."/>
            <person name="Hourlier T."/>
            <person name="Howe K."/>
            <person name="Hume D.A."/>
            <person name="Izuogu O."/>
            <person name="Kim K."/>
            <person name="Koren S."/>
            <person name="Liu H."/>
            <person name="Manchanda N."/>
            <person name="Martin F.J."/>
            <person name="Nonneman D.J."/>
            <person name="O'Connor R.E."/>
            <person name="Phillippy A.M."/>
            <person name="Rohrer G.A."/>
            <person name="Rosen B.D."/>
            <person name="Rund L.A."/>
            <person name="Sargent C.A."/>
            <person name="Schook L.B."/>
            <person name="Schroeder S.G."/>
            <person name="Schwartz A.S."/>
            <person name="Skinner B.M."/>
            <person name="Talbot R."/>
            <person name="Tseng E."/>
            <person name="Tuggle C.K."/>
            <person name="Watson M."/>
            <person name="Smith T.P.L."/>
            <person name="Archibald A.L."/>
        </authorList>
    </citation>
    <scope>NUCLEOTIDE SEQUENCE [LARGE SCALE GENOMIC DNA]</scope>
    <source>
        <strain evidence="10">Duroc</strain>
    </source>
</reference>
<dbReference type="Gene3D" id="2.40.70.10">
    <property type="entry name" value="Acid Proteases"/>
    <property type="match status" value="2"/>
</dbReference>
<dbReference type="InterPro" id="IPR001461">
    <property type="entry name" value="Aspartic_peptidase_A1"/>
</dbReference>
<dbReference type="GO" id="GO:0006508">
    <property type="term" value="P:proteolysis"/>
    <property type="evidence" value="ECO:0000318"/>
    <property type="project" value="GO_Central"/>
</dbReference>
<keyword evidence="7" id="KW-0645">Protease</keyword>
<comment type="subcellular location">
    <subcellularLocation>
        <location evidence="1">Secreted</location>
        <location evidence="1">Extracellular space</location>
    </subcellularLocation>
</comment>
<sequence length="439" mass="48589">MHCERIPLRKVKSIRENLRDKGLLKNFLGEHPHDLIQNRLTVESAPQKNISQQPLRNHLDSVYVGNITIGTPPQQFSVVFDTGSSDTWVPSIYCQSMACVTHNTFDPFQSTTLLFPSIVIELHYGSGTMTGLLGYDTIQMGDLIIKNQTFGLSLTEDDMAFEHATFDGILGLAYPSLAIKGTTPIFDTIMNQSLISEPVFAFYLSTETEAGSMVMFGGVLDCYYKGDLKWVPLSKPHYWQIPLERISMKGKIVACKRGCQAIVSTGTSMIGPRKQVYNIHKRFDGYYLQDLYVIPCSYMKTLPDIVFTIEGIDYPVPARAYVQEVRGQPWGLVLKSGAGRNHWAACWEEGAPYRPSCTTADAPKCQPHQHIPPPSGGEGSQRFPQKQPLEGKGKTRTTTILKSIWRLHPGQAQYQAQGEGTTKGLGPQGASGQPGPTDG</sequence>
<organism evidence="10 11">
    <name type="scientific">Sus scrofa</name>
    <name type="common">Pig</name>
    <dbReference type="NCBI Taxonomy" id="9823"/>
    <lineage>
        <taxon>Eukaryota</taxon>
        <taxon>Metazoa</taxon>
        <taxon>Chordata</taxon>
        <taxon>Craniata</taxon>
        <taxon>Vertebrata</taxon>
        <taxon>Euteleostomi</taxon>
        <taxon>Mammalia</taxon>
        <taxon>Eutheria</taxon>
        <taxon>Laurasiatheria</taxon>
        <taxon>Artiodactyla</taxon>
        <taxon>Suina</taxon>
        <taxon>Suidae</taxon>
        <taxon>Sus</taxon>
    </lineage>
</organism>
<keyword evidence="7" id="KW-0378">Hydrolase</keyword>
<name>A0A8W4FEM8_PIG</name>
<dbReference type="Ensembl" id="ENSSSCT00000106339.1">
    <property type="protein sequence ID" value="ENSSSCP00000076765.1"/>
    <property type="gene ID" value="ENSSSCG00000055965.1"/>
</dbReference>
<keyword evidence="5 6" id="KW-1015">Disulfide bond</keyword>
<keyword evidence="7" id="KW-0064">Aspartyl protease</keyword>
<dbReference type="InterPro" id="IPR012848">
    <property type="entry name" value="Aspartic_peptidase_N"/>
</dbReference>
<dbReference type="PROSITE" id="PS51767">
    <property type="entry name" value="PEPTIDASE_A1"/>
    <property type="match status" value="1"/>
</dbReference>
<evidence type="ECO:0000259" key="9">
    <source>
        <dbReference type="PROSITE" id="PS51767"/>
    </source>
</evidence>
<dbReference type="GO" id="GO:0004190">
    <property type="term" value="F:aspartic-type endopeptidase activity"/>
    <property type="evidence" value="ECO:0000318"/>
    <property type="project" value="GO_Central"/>
</dbReference>
<feature type="region of interest" description="Disordered" evidence="8">
    <location>
        <begin position="357"/>
        <end position="439"/>
    </location>
</feature>
<dbReference type="Gene3D" id="6.10.140.60">
    <property type="match status" value="1"/>
</dbReference>
<dbReference type="GeneTree" id="ENSGT00940000153747"/>
<dbReference type="PRINTS" id="PR00792">
    <property type="entry name" value="PEPSIN"/>
</dbReference>
<dbReference type="PANTHER" id="PTHR47966:SF49">
    <property type="entry name" value="PEPSIN A-5"/>
    <property type="match status" value="1"/>
</dbReference>
<feature type="disulfide bond" evidence="6">
    <location>
        <begin position="94"/>
        <end position="99"/>
    </location>
</feature>
<dbReference type="InterPro" id="IPR033121">
    <property type="entry name" value="PEPTIDASE_A1"/>
</dbReference>
<dbReference type="SUPFAM" id="SSF50630">
    <property type="entry name" value="Acid proteases"/>
    <property type="match status" value="1"/>
</dbReference>
<reference evidence="10" key="3">
    <citation type="submission" date="2025-09" db="UniProtKB">
        <authorList>
            <consortium name="Ensembl"/>
        </authorList>
    </citation>
    <scope>IDENTIFICATION</scope>
</reference>
<comment type="similarity">
    <text evidence="2 7">Belongs to the peptidase A1 family.</text>
</comment>
<evidence type="ECO:0000313" key="10">
    <source>
        <dbReference type="Ensembl" id="ENSSSCP00000076765.1"/>
    </source>
</evidence>
<evidence type="ECO:0000256" key="3">
    <source>
        <dbReference type="ARBA" id="ARBA00022525"/>
    </source>
</evidence>
<reference evidence="10" key="2">
    <citation type="submission" date="2025-08" db="UniProtKB">
        <authorList>
            <consortium name="Ensembl"/>
        </authorList>
    </citation>
    <scope>IDENTIFICATION</scope>
</reference>
<accession>A0A8W4FEM8</accession>
<evidence type="ECO:0000256" key="7">
    <source>
        <dbReference type="RuleBase" id="RU000454"/>
    </source>
</evidence>
<dbReference type="InterPro" id="IPR021109">
    <property type="entry name" value="Peptidase_aspartic_dom_sf"/>
</dbReference>
<gene>
    <name evidence="10" type="primary">LOC100524479</name>
</gene>
<dbReference type="Proteomes" id="UP000008227">
    <property type="component" value="Chromosome 2"/>
</dbReference>
<dbReference type="PANTHER" id="PTHR47966">
    <property type="entry name" value="BETA-SITE APP-CLEAVING ENZYME, ISOFORM A-RELATED"/>
    <property type="match status" value="1"/>
</dbReference>
<dbReference type="AlphaFoldDB" id="A0A8W4FEM8"/>
<dbReference type="GO" id="GO:0005576">
    <property type="term" value="C:extracellular region"/>
    <property type="evidence" value="ECO:0007669"/>
    <property type="project" value="UniProtKB-SubCell"/>
</dbReference>
<evidence type="ECO:0000256" key="1">
    <source>
        <dbReference type="ARBA" id="ARBA00004239"/>
    </source>
</evidence>
<keyword evidence="4" id="KW-0732">Signal</keyword>
<keyword evidence="11" id="KW-1185">Reference proteome</keyword>
<feature type="domain" description="Peptidase A1" evidence="9">
    <location>
        <begin position="63"/>
        <end position="374"/>
    </location>
</feature>